<keyword evidence="3" id="KW-0687">Ribonucleoprotein</keyword>
<dbReference type="HAMAP" id="MF_01369_B">
    <property type="entry name" value="Ribosomal_uL23_B"/>
    <property type="match status" value="1"/>
</dbReference>
<dbReference type="GO" id="GO:0003735">
    <property type="term" value="F:structural constituent of ribosome"/>
    <property type="evidence" value="ECO:0007669"/>
    <property type="project" value="InterPro"/>
</dbReference>
<protein>
    <submittedName>
        <fullName evidence="4">50S ribosomal protein L23</fullName>
    </submittedName>
</protein>
<dbReference type="AlphaFoldDB" id="A0A0D3M5P4"/>
<dbReference type="InterPro" id="IPR013025">
    <property type="entry name" value="Ribosomal_uL23-like"/>
</dbReference>
<dbReference type="RefSeq" id="YP_009131348.1">
    <property type="nucleotide sequence ID" value="NC_026851.1"/>
</dbReference>
<keyword evidence="2 4" id="KW-0689">Ribosomal protein</keyword>
<evidence type="ECO:0000256" key="1">
    <source>
        <dbReference type="ARBA" id="ARBA00006700"/>
    </source>
</evidence>
<dbReference type="Gene3D" id="3.30.70.330">
    <property type="match status" value="1"/>
</dbReference>
<dbReference type="EMBL" id="KJ624065">
    <property type="protein sequence ID" value="AIB04093.1"/>
    <property type="molecule type" value="Genomic_DNA"/>
</dbReference>
<dbReference type="Pfam" id="PF00276">
    <property type="entry name" value="Ribosomal_L23"/>
    <property type="match status" value="1"/>
</dbReference>
<dbReference type="NCBIfam" id="NF004363">
    <property type="entry name" value="PRK05738.2-4"/>
    <property type="match status" value="1"/>
</dbReference>
<proteinExistence type="inferred from homology"/>
<gene>
    <name evidence="4" type="primary">rpl23</name>
</gene>
<dbReference type="GO" id="GO:0006412">
    <property type="term" value="P:translation"/>
    <property type="evidence" value="ECO:0007669"/>
    <property type="project" value="InterPro"/>
</dbReference>
<geneLocation type="plastid" evidence="4"/>
<dbReference type="GO" id="GO:0005840">
    <property type="term" value="C:ribosome"/>
    <property type="evidence" value="ECO:0007669"/>
    <property type="project" value="UniProtKB-KW"/>
</dbReference>
<organism evidence="4">
    <name type="scientific">Trachydiscus minutus</name>
    <dbReference type="NCBI Taxonomy" id="1032745"/>
    <lineage>
        <taxon>Eukaryota</taxon>
        <taxon>Sar</taxon>
        <taxon>Stramenopiles</taxon>
        <taxon>Ochrophyta</taxon>
        <taxon>Eustigmatophyceae</taxon>
        <taxon>Goniochloridales</taxon>
        <taxon>Goniochloridaceae</taxon>
        <taxon>Trachydiscus</taxon>
    </lineage>
</organism>
<dbReference type="PANTHER" id="PTHR11620">
    <property type="entry name" value="60S RIBOSOMAL PROTEIN L23A"/>
    <property type="match status" value="1"/>
</dbReference>
<dbReference type="GeneID" id="24121212"/>
<comment type="similarity">
    <text evidence="1">Belongs to the universal ribosomal protein uL23 family.</text>
</comment>
<keyword evidence="4" id="KW-0934">Plastid</keyword>
<dbReference type="SUPFAM" id="SSF54189">
    <property type="entry name" value="Ribosomal proteins S24e, L23 and L15e"/>
    <property type="match status" value="1"/>
</dbReference>
<accession>A0A0D3M5P4</accession>
<evidence type="ECO:0000256" key="3">
    <source>
        <dbReference type="ARBA" id="ARBA00023274"/>
    </source>
</evidence>
<reference evidence="4" key="1">
    <citation type="journal article" date="2015" name="Sci. Rep.">
        <title>Updating algal evolutionary relationships through plastid genome sequencing: did alveolate plastids emerge through endosymbiosis of an ochrophyte?</title>
        <authorList>
            <person name="Sevcikova T."/>
            <person name="Horak A."/>
            <person name="Klimes V."/>
            <person name="Zbrankova V."/>
            <person name="Demir-Hilton E."/>
            <person name="Sudek S."/>
            <person name="Jenkins J."/>
            <person name="Schmutz J."/>
            <person name="Pribyl P."/>
            <person name="Fousek J."/>
            <person name="Vlcek C."/>
            <person name="Lang B.F."/>
            <person name="Obornik M."/>
            <person name="Worden A.Z."/>
            <person name="Elias M."/>
        </authorList>
    </citation>
    <scope>NUCLEOTIDE SEQUENCE</scope>
</reference>
<dbReference type="InterPro" id="IPR012677">
    <property type="entry name" value="Nucleotide-bd_a/b_plait_sf"/>
</dbReference>
<sequence>MNIDLASSANLSKLDEFILIDSLKYPLITEKANELYKKNWYSFLVDKEMDKTSIKEAFEHLFKVKIVKVHTTNMPRRKRRVNRFVGYRPVYKKALIKLSPSDSLDFFRMERTSLGI</sequence>
<evidence type="ECO:0000256" key="2">
    <source>
        <dbReference type="ARBA" id="ARBA00022980"/>
    </source>
</evidence>
<evidence type="ECO:0000313" key="4">
    <source>
        <dbReference type="EMBL" id="AIB04093.1"/>
    </source>
</evidence>
<dbReference type="GO" id="GO:1990904">
    <property type="term" value="C:ribonucleoprotein complex"/>
    <property type="evidence" value="ECO:0007669"/>
    <property type="project" value="UniProtKB-KW"/>
</dbReference>
<dbReference type="InterPro" id="IPR012678">
    <property type="entry name" value="Ribosomal_uL23/eL15/eS24_sf"/>
</dbReference>
<name>A0A0D3M5P4_9STRA</name>